<protein>
    <recommendedName>
        <fullName evidence="9">Phospholipid-translocating ATPase</fullName>
    </recommendedName>
</protein>
<feature type="transmembrane region" description="Helical" evidence="6">
    <location>
        <begin position="125"/>
        <end position="147"/>
    </location>
</feature>
<proteinExistence type="predicted"/>
<feature type="transmembrane region" description="Helical" evidence="6">
    <location>
        <begin position="22"/>
        <end position="42"/>
    </location>
</feature>
<keyword evidence="2 6" id="KW-0812">Transmembrane</keyword>
<evidence type="ECO:0000256" key="1">
    <source>
        <dbReference type="ARBA" id="ARBA00004141"/>
    </source>
</evidence>
<name>A0A9W8SB83_9HYPO</name>
<feature type="region of interest" description="Disordered" evidence="5">
    <location>
        <begin position="276"/>
        <end position="395"/>
    </location>
</feature>
<feature type="transmembrane region" description="Helical" evidence="6">
    <location>
        <begin position="49"/>
        <end position="70"/>
    </location>
</feature>
<dbReference type="OrthoDB" id="3358017at2759"/>
<evidence type="ECO:0000256" key="4">
    <source>
        <dbReference type="ARBA" id="ARBA00023136"/>
    </source>
</evidence>
<dbReference type="PANTHER" id="PTHR31465:SF9">
    <property type="entry name" value="SPHINGOID LONG-CHAIN BASE TRANSPORTER RSB1"/>
    <property type="match status" value="1"/>
</dbReference>
<evidence type="ECO:0000256" key="3">
    <source>
        <dbReference type="ARBA" id="ARBA00022989"/>
    </source>
</evidence>
<dbReference type="PANTHER" id="PTHR31465">
    <property type="entry name" value="PROTEIN RTA1-RELATED"/>
    <property type="match status" value="1"/>
</dbReference>
<evidence type="ECO:0008006" key="9">
    <source>
        <dbReference type="Google" id="ProtNLM"/>
    </source>
</evidence>
<comment type="subcellular location">
    <subcellularLocation>
        <location evidence="1">Membrane</location>
        <topology evidence="1">Multi-pass membrane protein</topology>
    </subcellularLocation>
</comment>
<dbReference type="Proteomes" id="UP001152049">
    <property type="component" value="Unassembled WGS sequence"/>
</dbReference>
<accession>A0A9W8SB83</accession>
<dbReference type="GO" id="GO:0005886">
    <property type="term" value="C:plasma membrane"/>
    <property type="evidence" value="ECO:0007669"/>
    <property type="project" value="TreeGrafter"/>
</dbReference>
<dbReference type="EMBL" id="JAOQAZ010000004">
    <property type="protein sequence ID" value="KAJ4267467.1"/>
    <property type="molecule type" value="Genomic_DNA"/>
</dbReference>
<keyword evidence="3 6" id="KW-1133">Transmembrane helix</keyword>
<evidence type="ECO:0000256" key="2">
    <source>
        <dbReference type="ARBA" id="ARBA00022692"/>
    </source>
</evidence>
<feature type="compositionally biased region" description="Pro residues" evidence="5">
    <location>
        <begin position="340"/>
        <end position="353"/>
    </location>
</feature>
<dbReference type="AlphaFoldDB" id="A0A9W8SB83"/>
<feature type="transmembrane region" description="Helical" evidence="6">
    <location>
        <begin position="246"/>
        <end position="264"/>
    </location>
</feature>
<evidence type="ECO:0000256" key="5">
    <source>
        <dbReference type="SAM" id="MobiDB-lite"/>
    </source>
</evidence>
<feature type="transmembrane region" description="Helical" evidence="6">
    <location>
        <begin position="159"/>
        <end position="188"/>
    </location>
</feature>
<organism evidence="7 8">
    <name type="scientific">Fusarium torreyae</name>
    <dbReference type="NCBI Taxonomy" id="1237075"/>
    <lineage>
        <taxon>Eukaryota</taxon>
        <taxon>Fungi</taxon>
        <taxon>Dikarya</taxon>
        <taxon>Ascomycota</taxon>
        <taxon>Pezizomycotina</taxon>
        <taxon>Sordariomycetes</taxon>
        <taxon>Hypocreomycetidae</taxon>
        <taxon>Hypocreales</taxon>
        <taxon>Nectriaceae</taxon>
        <taxon>Fusarium</taxon>
    </lineage>
</organism>
<dbReference type="InterPro" id="IPR007568">
    <property type="entry name" value="RTA1"/>
</dbReference>
<keyword evidence="4 6" id="KW-0472">Membrane</keyword>
<feature type="compositionally biased region" description="Basic and acidic residues" evidence="5">
    <location>
        <begin position="370"/>
        <end position="380"/>
    </location>
</feature>
<dbReference type="GO" id="GO:0000324">
    <property type="term" value="C:fungal-type vacuole"/>
    <property type="evidence" value="ECO:0007669"/>
    <property type="project" value="TreeGrafter"/>
</dbReference>
<feature type="transmembrane region" description="Helical" evidence="6">
    <location>
        <begin position="82"/>
        <end position="104"/>
    </location>
</feature>
<dbReference type="Pfam" id="PF04479">
    <property type="entry name" value="RTA1"/>
    <property type="match status" value="1"/>
</dbReference>
<comment type="caution">
    <text evidence="7">The sequence shown here is derived from an EMBL/GenBank/DDBJ whole genome shotgun (WGS) entry which is preliminary data.</text>
</comment>
<reference evidence="7" key="1">
    <citation type="submission" date="2022-09" db="EMBL/GenBank/DDBJ databases">
        <title>Fusarium specimens isolated from Avocado Roots.</title>
        <authorList>
            <person name="Stajich J."/>
            <person name="Roper C."/>
            <person name="Heimlech-Rivalta G."/>
        </authorList>
    </citation>
    <scope>NUCLEOTIDE SEQUENCE</scope>
    <source>
        <strain evidence="7">CF00136</strain>
    </source>
</reference>
<feature type="transmembrane region" description="Helical" evidence="6">
    <location>
        <begin position="209"/>
        <end position="226"/>
    </location>
</feature>
<keyword evidence="8" id="KW-1185">Reference proteome</keyword>
<evidence type="ECO:0000313" key="7">
    <source>
        <dbReference type="EMBL" id="KAJ4267467.1"/>
    </source>
</evidence>
<gene>
    <name evidence="7" type="ORF">NW762_003574</name>
</gene>
<evidence type="ECO:0000256" key="6">
    <source>
        <dbReference type="SAM" id="Phobius"/>
    </source>
</evidence>
<sequence>MAGDCGSTCPASDGFYSYNPSVGGNAVLLTVFALLAFGALYFGIRSRTYLFSLALTTGLLVEVLGFIGRILLHSNRDNQGHFFLGLFGTVLGPSLITVAIFIVLPHVLGIYGEPICPFRPLVAGLVFWGLSAVTIILELVGIAFTAYESSGVSRKQGAAIAATGLAIQALSLMACTGLHFWFTIGLSTRRGTLDARHAQVYSSSKFKKFLMAMEIASALLIVYSFYRLVEFADGVSGDVFQNEAAFMVIGGVLPFLAAALLIALHPGSAFADAWAPTSPRGIKRQSRPDPVQSPTPSGHPVHHLYDPDIRKQISPTSPKHVRNSAGPPDLPEGSLGLPAHPKPAPKPPSPRGPNAPRKGPPAALNLSAVRESRQNFRTEQRGQVQKDMVPDGELW</sequence>
<evidence type="ECO:0000313" key="8">
    <source>
        <dbReference type="Proteomes" id="UP001152049"/>
    </source>
</evidence>